<dbReference type="EMBL" id="AP019514">
    <property type="protein sequence ID" value="BBI62692.1"/>
    <property type="molecule type" value="Genomic_DNA"/>
</dbReference>
<reference evidence="2 3" key="1">
    <citation type="journal article" date="2019" name="Microbiol. Resour. Announc.">
        <title>Complete Genome Sequence of Halomonas sulfidaeris Strain Esulfide1 Isolated from a Metal Sulfide Rock at a Depth of 2,200 Meters, Obtained Using Nanopore Sequencing.</title>
        <authorList>
            <person name="Saito M."/>
            <person name="Nishigata A."/>
            <person name="Galipon J."/>
            <person name="Arakawa K."/>
        </authorList>
    </citation>
    <scope>NUCLEOTIDE SEQUENCE [LARGE SCALE GENOMIC DNA]</scope>
    <source>
        <strain evidence="2 3">ATCC BAA-803</strain>
    </source>
</reference>
<keyword evidence="1" id="KW-0812">Transmembrane</keyword>
<organism evidence="2 3">
    <name type="scientific">Vreelandella sulfidaeris</name>
    <dbReference type="NCBI Taxonomy" id="115553"/>
    <lineage>
        <taxon>Bacteria</taxon>
        <taxon>Pseudomonadati</taxon>
        <taxon>Pseudomonadota</taxon>
        <taxon>Gammaproteobacteria</taxon>
        <taxon>Oceanospirillales</taxon>
        <taxon>Halomonadaceae</taxon>
        <taxon>Vreelandella</taxon>
    </lineage>
</organism>
<evidence type="ECO:0000256" key="1">
    <source>
        <dbReference type="SAM" id="Phobius"/>
    </source>
</evidence>
<feature type="transmembrane region" description="Helical" evidence="1">
    <location>
        <begin position="42"/>
        <end position="59"/>
    </location>
</feature>
<dbReference type="Proteomes" id="UP000320231">
    <property type="component" value="Chromosome"/>
</dbReference>
<accession>A0A455U936</accession>
<dbReference type="GO" id="GO:0016020">
    <property type="term" value="C:membrane"/>
    <property type="evidence" value="ECO:0007669"/>
    <property type="project" value="InterPro"/>
</dbReference>
<evidence type="ECO:0000313" key="3">
    <source>
        <dbReference type="Proteomes" id="UP000320231"/>
    </source>
</evidence>
<sequence length="157" mass="17361">MPRTMMEGRHGLAIATHGRREMWGTDPITGKLREIIHLPGNSWWPLFAALALAVVCLSLLTRLYPLAGVAVVVAVIFLLRWSWENGAHPNAAPDARVEPGDPPLHSRTMDGPGLWAMAIALLANGSFFLSYLLAGSTFGRSRLNGECLRHHHSHWWV</sequence>
<dbReference type="Gene3D" id="1.10.287.70">
    <property type="match status" value="1"/>
</dbReference>
<keyword evidence="1" id="KW-0472">Membrane</keyword>
<protein>
    <submittedName>
        <fullName evidence="2">Uncharacterized protein</fullName>
    </submittedName>
</protein>
<name>A0A455U936_9GAMM</name>
<feature type="transmembrane region" description="Helical" evidence="1">
    <location>
        <begin position="114"/>
        <end position="134"/>
    </location>
</feature>
<evidence type="ECO:0000313" key="2">
    <source>
        <dbReference type="EMBL" id="BBI62692.1"/>
    </source>
</evidence>
<keyword evidence="1" id="KW-1133">Transmembrane helix</keyword>
<proteinExistence type="predicted"/>
<dbReference type="AlphaFoldDB" id="A0A455U936"/>
<dbReference type="GO" id="GO:0009055">
    <property type="term" value="F:electron transfer activity"/>
    <property type="evidence" value="ECO:0007669"/>
    <property type="project" value="InterPro"/>
</dbReference>
<dbReference type="SUPFAM" id="SSF81452">
    <property type="entry name" value="Cytochrome c oxidase subunit III-like"/>
    <property type="match status" value="1"/>
</dbReference>
<dbReference type="InterPro" id="IPR035973">
    <property type="entry name" value="Cyt_c_oxidase_su3-like_sf"/>
</dbReference>
<feature type="transmembrane region" description="Helical" evidence="1">
    <location>
        <begin position="66"/>
        <end position="83"/>
    </location>
</feature>
<dbReference type="KEGG" id="hsr:HSBAA_39980"/>
<gene>
    <name evidence="2" type="ORF">HSBAA_39980</name>
</gene>